<dbReference type="EMBL" id="CP045032">
    <property type="protein sequence ID" value="QFQ02453.1"/>
    <property type="molecule type" value="Genomic_DNA"/>
</dbReference>
<dbReference type="RefSeq" id="WP_151902811.1">
    <property type="nucleotide sequence ID" value="NZ_CP045032.1"/>
</dbReference>
<protein>
    <submittedName>
        <fullName evidence="6">AP-4-A phosphorylase</fullName>
        <ecNumber evidence="6">2.7.7.53</ecNumber>
    </submittedName>
</protein>
<evidence type="ECO:0000313" key="6">
    <source>
        <dbReference type="EMBL" id="QFQ02453.1"/>
    </source>
</evidence>
<dbReference type="GO" id="GO:0000166">
    <property type="term" value="F:nucleotide binding"/>
    <property type="evidence" value="ECO:0007669"/>
    <property type="project" value="UniProtKB-KW"/>
</dbReference>
<dbReference type="EC" id="2.7.7.53" evidence="6"/>
<evidence type="ECO:0000256" key="1">
    <source>
        <dbReference type="ARBA" id="ARBA00022741"/>
    </source>
</evidence>
<dbReference type="PROSITE" id="PS51084">
    <property type="entry name" value="HIT_2"/>
    <property type="match status" value="1"/>
</dbReference>
<evidence type="ECO:0000256" key="3">
    <source>
        <dbReference type="PIRSR" id="PIRSR639383-2"/>
    </source>
</evidence>
<reference evidence="7" key="1">
    <citation type="submission" date="2019-10" db="EMBL/GenBank/DDBJ databases">
        <title>Complete genome sequence of Corynebacterium urogenitalis DSM 108747, isolated from the genital tract of a cow.</title>
        <authorList>
            <person name="Ruckert C."/>
            <person name="Ballas P."/>
            <person name="Wagener K."/>
            <person name="Drillich M."/>
            <person name="Kaempfer P."/>
            <person name="Busse H.-J."/>
            <person name="Ehling-Schulz M."/>
        </authorList>
    </citation>
    <scope>NUCLEOTIDE SEQUENCE [LARGE SCALE GENOMIC DNA]</scope>
    <source>
        <strain evidence="7">LMM 1652</strain>
    </source>
</reference>
<dbReference type="InterPro" id="IPR052908">
    <property type="entry name" value="AP-4-A_phosphorylase"/>
</dbReference>
<dbReference type="Gene3D" id="3.30.428.10">
    <property type="entry name" value="HIT-like"/>
    <property type="match status" value="1"/>
</dbReference>
<dbReference type="SUPFAM" id="SSF54197">
    <property type="entry name" value="HIT-like"/>
    <property type="match status" value="1"/>
</dbReference>
<accession>A0A5J6Z9S1</accession>
<evidence type="ECO:0000259" key="5">
    <source>
        <dbReference type="PROSITE" id="PS51084"/>
    </source>
</evidence>
<dbReference type="InterPro" id="IPR039383">
    <property type="entry name" value="FHIT"/>
</dbReference>
<feature type="short sequence motif" description="Histidine triad motif" evidence="4">
    <location>
        <begin position="134"/>
        <end position="138"/>
    </location>
</feature>
<dbReference type="InterPro" id="IPR011146">
    <property type="entry name" value="HIT-like"/>
</dbReference>
<keyword evidence="6" id="KW-0808">Transferase</keyword>
<dbReference type="GO" id="GO:0003877">
    <property type="term" value="F:ATP:ADP adenylyltransferase activity"/>
    <property type="evidence" value="ECO:0007669"/>
    <property type="project" value="UniProtKB-EC"/>
</dbReference>
<organism evidence="6 7">
    <name type="scientific">Corynebacterium urogenitale</name>
    <dbReference type="NCBI Taxonomy" id="2487892"/>
    <lineage>
        <taxon>Bacteria</taxon>
        <taxon>Bacillati</taxon>
        <taxon>Actinomycetota</taxon>
        <taxon>Actinomycetes</taxon>
        <taxon>Mycobacteriales</taxon>
        <taxon>Corynebacteriaceae</taxon>
        <taxon>Corynebacterium</taxon>
    </lineage>
</organism>
<dbReference type="Pfam" id="PF01230">
    <property type="entry name" value="HIT"/>
    <property type="match status" value="1"/>
</dbReference>
<feature type="active site" description="Tele-AMP-histidine intermediate" evidence="2">
    <location>
        <position position="136"/>
    </location>
</feature>
<feature type="binding site" evidence="3">
    <location>
        <position position="66"/>
    </location>
    <ligand>
        <name>substrate</name>
    </ligand>
</feature>
<keyword evidence="7" id="KW-1185">Reference proteome</keyword>
<dbReference type="OrthoDB" id="9784774at2"/>
<dbReference type="PANTHER" id="PTHR42997">
    <property type="entry name" value="HIT FAMILY HYDROLASE"/>
    <property type="match status" value="1"/>
</dbReference>
<feature type="binding site" evidence="3">
    <location>
        <position position="138"/>
    </location>
    <ligand>
        <name>substrate</name>
    </ligand>
</feature>
<evidence type="ECO:0000313" key="7">
    <source>
        <dbReference type="Proteomes" id="UP000326711"/>
    </source>
</evidence>
<dbReference type="PANTHER" id="PTHR42997:SF1">
    <property type="entry name" value="AP-4-A PHOSPHORYLASE"/>
    <property type="match status" value="1"/>
</dbReference>
<sequence>MDQYVDHGVGSAPENLDGLLRLWAPYRSAYLTTTEKDDDPFLSIPEKSDEEGLIVARGRTVYCVLNLFPYNPGHMLVVPYRKVADYTELTDEETAELASFTKTAIRAVRRVSNPNAINVGLNLGRASGGSVSDHLHQHVVPRWSGDANFMTVIAGTKVLPQTLRETRRLLADAWREVS</sequence>
<proteinExistence type="predicted"/>
<feature type="binding site" evidence="3">
    <location>
        <begin position="128"/>
        <end position="131"/>
    </location>
    <ligand>
        <name>substrate</name>
    </ligand>
</feature>
<evidence type="ECO:0000256" key="4">
    <source>
        <dbReference type="PROSITE-ProRule" id="PRU00464"/>
    </source>
</evidence>
<keyword evidence="1" id="KW-0547">Nucleotide-binding</keyword>
<gene>
    <name evidence="6" type="ORF">CUROG_05420</name>
</gene>
<keyword evidence="6" id="KW-0548">Nucleotidyltransferase</keyword>
<dbReference type="AlphaFoldDB" id="A0A5J6Z9S1"/>
<feature type="domain" description="HIT" evidence="5">
    <location>
        <begin position="41"/>
        <end position="149"/>
    </location>
</feature>
<dbReference type="CDD" id="cd01275">
    <property type="entry name" value="FHIT"/>
    <property type="match status" value="1"/>
</dbReference>
<name>A0A5J6Z9S1_9CORY</name>
<dbReference type="Proteomes" id="UP000326711">
    <property type="component" value="Chromosome"/>
</dbReference>
<dbReference type="InterPro" id="IPR036265">
    <property type="entry name" value="HIT-like_sf"/>
</dbReference>
<dbReference type="KEGG" id="cuo:CUROG_05420"/>
<evidence type="ECO:0000256" key="2">
    <source>
        <dbReference type="PIRSR" id="PIRSR639383-1"/>
    </source>
</evidence>